<comment type="caution">
    <text evidence="5">The sequence shown here is derived from an EMBL/GenBank/DDBJ whole genome shotgun (WGS) entry which is preliminary data.</text>
</comment>
<evidence type="ECO:0000313" key="3">
    <source>
        <dbReference type="EMBL" id="KAG2502556.1"/>
    </source>
</evidence>
<dbReference type="Gene3D" id="3.30.70.100">
    <property type="match status" value="1"/>
</dbReference>
<dbReference type="Proteomes" id="UP000285624">
    <property type="component" value="Unassembled WGS sequence"/>
</dbReference>
<dbReference type="InterPro" id="IPR011008">
    <property type="entry name" value="Dimeric_a/b-barrel"/>
</dbReference>
<evidence type="ECO:0000313" key="2">
    <source>
        <dbReference type="EMBL" id="KAG2502414.1"/>
    </source>
</evidence>
<dbReference type="STRING" id="325452.A0A3F2RBZ9"/>
<dbReference type="Proteomes" id="UP000785171">
    <property type="component" value="Unassembled WGS sequence"/>
</dbReference>
<reference evidence="8 9" key="2">
    <citation type="submission" date="2018-07" db="EMBL/GenBank/DDBJ databases">
        <title>Genome sequencing of oomycete isolates from Chile give support for New Zealand origin for Phytophthora kernoviae and make available the first Nothophytophthora sp. genome.</title>
        <authorList>
            <person name="Studholme D.J."/>
            <person name="Sanfuentes E."/>
            <person name="Panda P."/>
            <person name="Hill R."/>
            <person name="Sambles C."/>
            <person name="Grant M."/>
            <person name="Williams N.M."/>
            <person name="Mcdougal R.L."/>
        </authorList>
    </citation>
    <scope>NUCLEOTIDE SEQUENCE [LARGE SCALE GENOMIC DNA]</scope>
    <source>
        <strain evidence="4">Chile2</strain>
        <strain evidence="7">Chile4</strain>
        <strain evidence="5">Chile6</strain>
        <strain evidence="6">Chile7</strain>
    </source>
</reference>
<protein>
    <recommendedName>
        <fullName evidence="1">ABM domain-containing protein</fullName>
    </recommendedName>
</protein>
<evidence type="ECO:0000313" key="6">
    <source>
        <dbReference type="EMBL" id="RLN62115.1"/>
    </source>
</evidence>
<evidence type="ECO:0000313" key="7">
    <source>
        <dbReference type="EMBL" id="RLN72257.1"/>
    </source>
</evidence>
<dbReference type="EMBL" id="JPWV03001282">
    <property type="protein sequence ID" value="KAG2502414.1"/>
    <property type="molecule type" value="Genomic_DNA"/>
</dbReference>
<dbReference type="EMBL" id="MBAD02000846">
    <property type="protein sequence ID" value="RLN62115.1"/>
    <property type="molecule type" value="Genomic_DNA"/>
</dbReference>
<dbReference type="EMBL" id="MAYM02000414">
    <property type="protein sequence ID" value="RLN38494.1"/>
    <property type="molecule type" value="Genomic_DNA"/>
</dbReference>
<reference evidence="2" key="1">
    <citation type="journal article" date="2015" name="Genom Data">
        <title>Genome sequences of six Phytophthora species associated with forests in New Zealand.</title>
        <authorList>
            <person name="Studholme D.J."/>
            <person name="McDougal R.L."/>
            <person name="Sambles C."/>
            <person name="Hansen E."/>
            <person name="Hardy G."/>
            <person name="Grant M."/>
            <person name="Ganley R.J."/>
            <person name="Williams N.M."/>
        </authorList>
    </citation>
    <scope>NUCLEOTIDE SEQUENCE</scope>
    <source>
        <strain evidence="2">NZFS 2646</strain>
        <strain evidence="3">NZFS 3630</strain>
    </source>
</reference>
<dbReference type="EMBL" id="MBDO02001227">
    <property type="protein sequence ID" value="RLN50007.1"/>
    <property type="molecule type" value="Genomic_DNA"/>
</dbReference>
<dbReference type="EMBL" id="MBDN02001263">
    <property type="protein sequence ID" value="RLN72257.1"/>
    <property type="molecule type" value="Genomic_DNA"/>
</dbReference>
<organism evidence="5 8">
    <name type="scientific">Phytophthora kernoviae</name>
    <dbReference type="NCBI Taxonomy" id="325452"/>
    <lineage>
        <taxon>Eukaryota</taxon>
        <taxon>Sar</taxon>
        <taxon>Stramenopiles</taxon>
        <taxon>Oomycota</taxon>
        <taxon>Peronosporomycetes</taxon>
        <taxon>Peronosporales</taxon>
        <taxon>Peronosporaceae</taxon>
        <taxon>Phytophthora</taxon>
    </lineage>
</organism>
<gene>
    <name evidence="4" type="ORF">BBI17_009919</name>
    <name evidence="6" type="ORF">BBJ29_010092</name>
    <name evidence="7" type="ORF">BBO99_00009863</name>
    <name evidence="5" type="ORF">BBP00_00010086</name>
    <name evidence="2" type="ORF">JM16_009819</name>
    <name evidence="3" type="ORF">JM18_009641</name>
</gene>
<dbReference type="InterPro" id="IPR007138">
    <property type="entry name" value="ABM_dom"/>
</dbReference>
<keyword evidence="10" id="KW-1185">Reference proteome</keyword>
<dbReference type="Proteomes" id="UP000285883">
    <property type="component" value="Unassembled WGS sequence"/>
</dbReference>
<evidence type="ECO:0000313" key="9">
    <source>
        <dbReference type="Proteomes" id="UP000284657"/>
    </source>
</evidence>
<name>A0A3F2RBZ9_9STRA</name>
<evidence type="ECO:0000313" key="5">
    <source>
        <dbReference type="EMBL" id="RLN50007.1"/>
    </source>
</evidence>
<accession>A0A3F2RBZ9</accession>
<reference evidence="2" key="3">
    <citation type="submission" date="2020-06" db="EMBL/GenBank/DDBJ databases">
        <authorList>
            <person name="Studholme D.J."/>
        </authorList>
    </citation>
    <scope>NUCLEOTIDE SEQUENCE</scope>
    <source>
        <strain evidence="2">NZFS 2646</strain>
        <strain evidence="3">NZFS 3630</strain>
    </source>
</reference>
<dbReference type="Pfam" id="PF03992">
    <property type="entry name" value="ABM"/>
    <property type="match status" value="1"/>
</dbReference>
<evidence type="ECO:0000313" key="4">
    <source>
        <dbReference type="EMBL" id="RLN38494.1"/>
    </source>
</evidence>
<sequence>MVFTFVCHLYAKEGKDIEEKMRNKLIEASKIYSKDTETIDWHVMQDHTDPRKWTIVERYENKSSLKIHMANPYYPTFGPAVGPLLAKKPELLQHNELDTSKL</sequence>
<dbReference type="PANTHER" id="PTHR38052">
    <property type="entry name" value="EXPRESSED PROTEIN"/>
    <property type="match status" value="1"/>
</dbReference>
<dbReference type="Proteomes" id="UP000277300">
    <property type="component" value="Unassembled WGS sequence"/>
</dbReference>
<feature type="domain" description="ABM" evidence="1">
    <location>
        <begin position="39"/>
        <end position="75"/>
    </location>
</feature>
<dbReference type="OrthoDB" id="194076at2759"/>
<dbReference type="Proteomes" id="UP000284657">
    <property type="component" value="Unassembled WGS sequence"/>
</dbReference>
<evidence type="ECO:0000313" key="10">
    <source>
        <dbReference type="Proteomes" id="UP000285624"/>
    </source>
</evidence>
<dbReference type="PANTHER" id="PTHR38052:SF1">
    <property type="entry name" value="ABM DOMAIN-CONTAINING PROTEIN"/>
    <property type="match status" value="1"/>
</dbReference>
<evidence type="ECO:0000259" key="1">
    <source>
        <dbReference type="Pfam" id="PF03992"/>
    </source>
</evidence>
<evidence type="ECO:0000313" key="8">
    <source>
        <dbReference type="Proteomes" id="UP000277300"/>
    </source>
</evidence>
<dbReference type="Proteomes" id="UP000792063">
    <property type="component" value="Unassembled WGS sequence"/>
</dbReference>
<dbReference type="SUPFAM" id="SSF54909">
    <property type="entry name" value="Dimeric alpha+beta barrel"/>
    <property type="match status" value="1"/>
</dbReference>
<proteinExistence type="predicted"/>
<dbReference type="AlphaFoldDB" id="A0A3F2RBZ9"/>
<dbReference type="EMBL" id="JPWU03001310">
    <property type="protein sequence ID" value="KAG2502556.1"/>
    <property type="molecule type" value="Genomic_DNA"/>
</dbReference>